<dbReference type="AlphaFoldDB" id="A0A8X7U944"/>
<evidence type="ECO:0000313" key="1">
    <source>
        <dbReference type="EMBL" id="KAG2270437.1"/>
    </source>
</evidence>
<organism evidence="1 2">
    <name type="scientific">Brassica carinata</name>
    <name type="common">Ethiopian mustard</name>
    <name type="synonym">Abyssinian cabbage</name>
    <dbReference type="NCBI Taxonomy" id="52824"/>
    <lineage>
        <taxon>Eukaryota</taxon>
        <taxon>Viridiplantae</taxon>
        <taxon>Streptophyta</taxon>
        <taxon>Embryophyta</taxon>
        <taxon>Tracheophyta</taxon>
        <taxon>Spermatophyta</taxon>
        <taxon>Magnoliopsida</taxon>
        <taxon>eudicotyledons</taxon>
        <taxon>Gunneridae</taxon>
        <taxon>Pentapetalae</taxon>
        <taxon>rosids</taxon>
        <taxon>malvids</taxon>
        <taxon>Brassicales</taxon>
        <taxon>Brassicaceae</taxon>
        <taxon>Brassiceae</taxon>
        <taxon>Brassica</taxon>
    </lineage>
</organism>
<accession>A0A8X7U944</accession>
<reference evidence="1 2" key="1">
    <citation type="submission" date="2020-02" db="EMBL/GenBank/DDBJ databases">
        <authorList>
            <person name="Ma Q."/>
            <person name="Huang Y."/>
            <person name="Song X."/>
            <person name="Pei D."/>
        </authorList>
    </citation>
    <scope>NUCLEOTIDE SEQUENCE [LARGE SCALE GENOMIC DNA]</scope>
    <source>
        <strain evidence="1">Sxm20200214</strain>
        <tissue evidence="1">Leaf</tissue>
    </source>
</reference>
<proteinExistence type="predicted"/>
<dbReference type="Gene3D" id="3.40.50.300">
    <property type="entry name" value="P-loop containing nucleotide triphosphate hydrolases"/>
    <property type="match status" value="1"/>
</dbReference>
<name>A0A8X7U944_BRACI</name>
<sequence>MGFGGKALEWLVDALKTRPEGSPDFIIIDCPAGIDAGFITAITPANEAALAVMVEEEPKKRGFFSFFGG</sequence>
<dbReference type="InterPro" id="IPR027417">
    <property type="entry name" value="P-loop_NTPase"/>
</dbReference>
<comment type="caution">
    <text evidence="1">The sequence shown here is derived from an EMBL/GenBank/DDBJ whole genome shotgun (WGS) entry which is preliminary data.</text>
</comment>
<gene>
    <name evidence="1" type="ORF">Bca52824_064992</name>
</gene>
<dbReference type="Proteomes" id="UP000886595">
    <property type="component" value="Unassembled WGS sequence"/>
</dbReference>
<protein>
    <submittedName>
        <fullName evidence="1">Uncharacterized protein</fullName>
    </submittedName>
</protein>
<dbReference type="EMBL" id="JAAMPC010000013">
    <property type="protein sequence ID" value="KAG2270437.1"/>
    <property type="molecule type" value="Genomic_DNA"/>
</dbReference>
<keyword evidence="2" id="KW-1185">Reference proteome</keyword>
<evidence type="ECO:0000313" key="2">
    <source>
        <dbReference type="Proteomes" id="UP000886595"/>
    </source>
</evidence>
<dbReference type="OrthoDB" id="1763664at2759"/>